<evidence type="ECO:0000313" key="4">
    <source>
        <dbReference type="Proteomes" id="UP000326759"/>
    </source>
</evidence>
<dbReference type="OrthoDB" id="413460at2759"/>
<sequence>MERRSSSTSIYDLLQKKIAKCENTLGKFEKYLQDQINKQKYHNTEISSKSGNSVRNSQYGVPKKSKANLREFNSDEIKDDKSGKLKTKNPLKSRILHPKRHWKEKNLGSITSEIESDLHKAAPKTLLSEKTAFVTSENEEMLSGSEYIPSGDENVSEEEMETKKNCITSKKNNVPSKKRREKNGKKSKRVIDDSYLENYIKRIQKWKKERLKEKHRKILSGEDFDSDEDEEFERFEGNYKIPLSIWNKLFKYQRVCVKWLWELHCQQCGGILGDEMGLGKTVMVISFLVGLSYSGLFDHNRGRKGLGPVLIVSPATVLQQWVKEFQQWWPPFRVAILHDSGGFRGKKSALIHNINEHDGILISSYRGIVDHLKVLLNYDWHYIILDEGHKIRNPEAQITVAVKRFQTPHKLILSAHVGASPIRSSFSSDPLSTNLTLHILFHFHISQVCGNACFHLKGSPIQNGLKELWSLFDFIFPGKLGTLSVFLQQFAVPITQGGYANASKLEVKVY</sequence>
<dbReference type="GO" id="GO:0005634">
    <property type="term" value="C:nucleus"/>
    <property type="evidence" value="ECO:0007669"/>
    <property type="project" value="TreeGrafter"/>
</dbReference>
<dbReference type="InterPro" id="IPR000330">
    <property type="entry name" value="SNF2_N"/>
</dbReference>
<dbReference type="Gene3D" id="3.40.50.10810">
    <property type="entry name" value="Tandem AAA-ATPase domain"/>
    <property type="match status" value="2"/>
</dbReference>
<dbReference type="PROSITE" id="PS51192">
    <property type="entry name" value="HELICASE_ATP_BIND_1"/>
    <property type="match status" value="1"/>
</dbReference>
<proteinExistence type="predicted"/>
<dbReference type="InterPro" id="IPR050496">
    <property type="entry name" value="SNF2_RAD54_helicase_repair"/>
</dbReference>
<dbReference type="Proteomes" id="UP000326759">
    <property type="component" value="Unassembled WGS sequence"/>
</dbReference>
<protein>
    <recommendedName>
        <fullName evidence="2">Helicase ATP-binding domain-containing protein</fullName>
    </recommendedName>
</protein>
<feature type="region of interest" description="Disordered" evidence="1">
    <location>
        <begin position="162"/>
        <end position="187"/>
    </location>
</feature>
<dbReference type="InterPro" id="IPR027417">
    <property type="entry name" value="P-loop_NTPase"/>
</dbReference>
<dbReference type="InterPro" id="IPR038718">
    <property type="entry name" value="SNF2-like_sf"/>
</dbReference>
<keyword evidence="4" id="KW-1185">Reference proteome</keyword>
<dbReference type="GO" id="GO:0005524">
    <property type="term" value="F:ATP binding"/>
    <property type="evidence" value="ECO:0007669"/>
    <property type="project" value="InterPro"/>
</dbReference>
<dbReference type="Pfam" id="PF00176">
    <property type="entry name" value="SNF2-rel_dom"/>
    <property type="match status" value="2"/>
</dbReference>
<feature type="compositionally biased region" description="Basic and acidic residues" evidence="1">
    <location>
        <begin position="68"/>
        <end position="83"/>
    </location>
</feature>
<feature type="domain" description="Helicase ATP-binding" evidence="2">
    <location>
        <begin position="261"/>
        <end position="435"/>
    </location>
</feature>
<dbReference type="AlphaFoldDB" id="A0A5N5TJA7"/>
<accession>A0A5N5TJA7</accession>
<dbReference type="SMART" id="SM00487">
    <property type="entry name" value="DEXDc"/>
    <property type="match status" value="1"/>
</dbReference>
<evidence type="ECO:0000313" key="3">
    <source>
        <dbReference type="EMBL" id="KAB7505760.1"/>
    </source>
</evidence>
<dbReference type="GO" id="GO:0006283">
    <property type="term" value="P:transcription-coupled nucleotide-excision repair"/>
    <property type="evidence" value="ECO:0007669"/>
    <property type="project" value="TreeGrafter"/>
</dbReference>
<gene>
    <name evidence="3" type="ORF">Anas_07104</name>
</gene>
<dbReference type="PANTHER" id="PTHR45629:SF7">
    <property type="entry name" value="DNA EXCISION REPAIR PROTEIN ERCC-6-RELATED"/>
    <property type="match status" value="1"/>
</dbReference>
<reference evidence="3 4" key="1">
    <citation type="journal article" date="2019" name="PLoS Biol.">
        <title>Sex chromosomes control vertical transmission of feminizing Wolbachia symbionts in an isopod.</title>
        <authorList>
            <person name="Becking T."/>
            <person name="Chebbi M.A."/>
            <person name="Giraud I."/>
            <person name="Moumen B."/>
            <person name="Laverre T."/>
            <person name="Caubet Y."/>
            <person name="Peccoud J."/>
            <person name="Gilbert C."/>
            <person name="Cordaux R."/>
        </authorList>
    </citation>
    <scope>NUCLEOTIDE SEQUENCE [LARGE SCALE GENOMIC DNA]</scope>
    <source>
        <strain evidence="3">ANa2</strain>
        <tissue evidence="3">Whole body excluding digestive tract and cuticle</tissue>
    </source>
</reference>
<dbReference type="InterPro" id="IPR014001">
    <property type="entry name" value="Helicase_ATP-bd"/>
</dbReference>
<dbReference type="EMBL" id="SEYY01001118">
    <property type="protein sequence ID" value="KAB7505760.1"/>
    <property type="molecule type" value="Genomic_DNA"/>
</dbReference>
<comment type="caution">
    <text evidence="3">The sequence shown here is derived from an EMBL/GenBank/DDBJ whole genome shotgun (WGS) entry which is preliminary data.</text>
</comment>
<organism evidence="3 4">
    <name type="scientific">Armadillidium nasatum</name>
    <dbReference type="NCBI Taxonomy" id="96803"/>
    <lineage>
        <taxon>Eukaryota</taxon>
        <taxon>Metazoa</taxon>
        <taxon>Ecdysozoa</taxon>
        <taxon>Arthropoda</taxon>
        <taxon>Crustacea</taxon>
        <taxon>Multicrustacea</taxon>
        <taxon>Malacostraca</taxon>
        <taxon>Eumalacostraca</taxon>
        <taxon>Peracarida</taxon>
        <taxon>Isopoda</taxon>
        <taxon>Oniscidea</taxon>
        <taxon>Crinocheta</taxon>
        <taxon>Armadillidiidae</taxon>
        <taxon>Armadillidium</taxon>
    </lineage>
</organism>
<feature type="compositionally biased region" description="Polar residues" evidence="1">
    <location>
        <begin position="165"/>
        <end position="175"/>
    </location>
</feature>
<feature type="region of interest" description="Disordered" evidence="1">
    <location>
        <begin position="43"/>
        <end position="88"/>
    </location>
</feature>
<name>A0A5N5TJA7_9CRUS</name>
<dbReference type="SUPFAM" id="SSF52540">
    <property type="entry name" value="P-loop containing nucleoside triphosphate hydrolases"/>
    <property type="match status" value="1"/>
</dbReference>
<dbReference type="GO" id="GO:0008094">
    <property type="term" value="F:ATP-dependent activity, acting on DNA"/>
    <property type="evidence" value="ECO:0007669"/>
    <property type="project" value="TreeGrafter"/>
</dbReference>
<evidence type="ECO:0000259" key="2">
    <source>
        <dbReference type="PROSITE" id="PS51192"/>
    </source>
</evidence>
<dbReference type="PANTHER" id="PTHR45629">
    <property type="entry name" value="SNF2/RAD54 FAMILY MEMBER"/>
    <property type="match status" value="1"/>
</dbReference>
<feature type="compositionally biased region" description="Basic residues" evidence="1">
    <location>
        <begin position="176"/>
        <end position="187"/>
    </location>
</feature>
<evidence type="ECO:0000256" key="1">
    <source>
        <dbReference type="SAM" id="MobiDB-lite"/>
    </source>
</evidence>
<feature type="compositionally biased region" description="Polar residues" evidence="1">
    <location>
        <begin position="43"/>
        <end position="59"/>
    </location>
</feature>